<evidence type="ECO:0000313" key="2">
    <source>
        <dbReference type="Proteomes" id="UP001500979"/>
    </source>
</evidence>
<dbReference type="Proteomes" id="UP001500979">
    <property type="component" value="Unassembled WGS sequence"/>
</dbReference>
<dbReference type="Gene3D" id="3.40.50.1000">
    <property type="entry name" value="HAD superfamily/HAD-like"/>
    <property type="match status" value="1"/>
</dbReference>
<dbReference type="InterPro" id="IPR023214">
    <property type="entry name" value="HAD_sf"/>
</dbReference>
<dbReference type="InterPro" id="IPR023198">
    <property type="entry name" value="PGP-like_dom2"/>
</dbReference>
<dbReference type="PANTHER" id="PTHR43481:SF4">
    <property type="entry name" value="GLYCEROL-1-PHOSPHATE PHOSPHOHYDROLASE 1-RELATED"/>
    <property type="match status" value="1"/>
</dbReference>
<reference evidence="1 2" key="1">
    <citation type="journal article" date="2019" name="Int. J. Syst. Evol. Microbiol.">
        <title>The Global Catalogue of Microorganisms (GCM) 10K type strain sequencing project: providing services to taxonomists for standard genome sequencing and annotation.</title>
        <authorList>
            <consortium name="The Broad Institute Genomics Platform"/>
            <consortium name="The Broad Institute Genome Sequencing Center for Infectious Disease"/>
            <person name="Wu L."/>
            <person name="Ma J."/>
        </authorList>
    </citation>
    <scope>NUCLEOTIDE SEQUENCE [LARGE SCALE GENOMIC DNA]</scope>
    <source>
        <strain evidence="1 2">JCM 9383</strain>
    </source>
</reference>
<dbReference type="RefSeq" id="WP_344684971.1">
    <property type="nucleotide sequence ID" value="NZ_BAAAUX010000027.1"/>
</dbReference>
<dbReference type="Gene3D" id="1.10.150.240">
    <property type="entry name" value="Putative phosphatase, domain 2"/>
    <property type="match status" value="1"/>
</dbReference>
<dbReference type="InterPro" id="IPR036412">
    <property type="entry name" value="HAD-like_sf"/>
</dbReference>
<dbReference type="SFLD" id="SFLDG01129">
    <property type="entry name" value="C1.5:_HAD__Beta-PGM__Phosphata"/>
    <property type="match status" value="1"/>
</dbReference>
<dbReference type="NCBIfam" id="TIGR01509">
    <property type="entry name" value="HAD-SF-IA-v3"/>
    <property type="match status" value="1"/>
</dbReference>
<dbReference type="SFLD" id="SFLDS00003">
    <property type="entry name" value="Haloacid_Dehalogenase"/>
    <property type="match status" value="1"/>
</dbReference>
<dbReference type="InterPro" id="IPR006439">
    <property type="entry name" value="HAD-SF_hydro_IA"/>
</dbReference>
<dbReference type="EMBL" id="BAAAUX010000027">
    <property type="protein sequence ID" value="GAA2814203.1"/>
    <property type="molecule type" value="Genomic_DNA"/>
</dbReference>
<name>A0ABN3VKW1_9PSEU</name>
<sequence length="205" mass="21217">MLNTARQFSAALFDLDGTLVDTEPRSQAAWARLFRTHGVPHDERLLASFAGRPGKQVLAEHLHSFPGRTVEELFAEALSYATLPAAPVSEVVDVLRALHREGIPVGVVTSGTADYARGELAAIGVLPLLGVLITADDVTEGKPAPEGYLAGCRALGVEPARAVVFEDAPAGIAAAKAAGAYCIALTTTQPAAALAGADEVVDPGR</sequence>
<evidence type="ECO:0000313" key="1">
    <source>
        <dbReference type="EMBL" id="GAA2814203.1"/>
    </source>
</evidence>
<gene>
    <name evidence="1" type="ORF">GCM10010470_57090</name>
</gene>
<protein>
    <submittedName>
        <fullName evidence="1">Sugar phosphatase</fullName>
    </submittedName>
</protein>
<accession>A0ABN3VKW1</accession>
<comment type="caution">
    <text evidence="1">The sequence shown here is derived from an EMBL/GenBank/DDBJ whole genome shotgun (WGS) entry which is preliminary data.</text>
</comment>
<organism evidence="1 2">
    <name type="scientific">Saccharopolyspora taberi</name>
    <dbReference type="NCBI Taxonomy" id="60895"/>
    <lineage>
        <taxon>Bacteria</taxon>
        <taxon>Bacillati</taxon>
        <taxon>Actinomycetota</taxon>
        <taxon>Actinomycetes</taxon>
        <taxon>Pseudonocardiales</taxon>
        <taxon>Pseudonocardiaceae</taxon>
        <taxon>Saccharopolyspora</taxon>
    </lineage>
</organism>
<dbReference type="SUPFAM" id="SSF56784">
    <property type="entry name" value="HAD-like"/>
    <property type="match status" value="1"/>
</dbReference>
<dbReference type="PANTHER" id="PTHR43481">
    <property type="entry name" value="FRUCTOSE-1-PHOSPHATE PHOSPHATASE"/>
    <property type="match status" value="1"/>
</dbReference>
<dbReference type="InterPro" id="IPR051806">
    <property type="entry name" value="HAD-like_SPP"/>
</dbReference>
<keyword evidence="2" id="KW-1185">Reference proteome</keyword>
<dbReference type="Pfam" id="PF00702">
    <property type="entry name" value="Hydrolase"/>
    <property type="match status" value="1"/>
</dbReference>
<proteinExistence type="predicted"/>
<dbReference type="SFLD" id="SFLDG01135">
    <property type="entry name" value="C1.5.6:_HAD__Beta-PGM__Phospha"/>
    <property type="match status" value="1"/>
</dbReference>
<dbReference type="PRINTS" id="PR00413">
    <property type="entry name" value="HADHALOGNASE"/>
</dbReference>